<dbReference type="AlphaFoldDB" id="A0A2V4B6C1"/>
<organism evidence="1 2">
    <name type="scientific">Prauserella muralis</name>
    <dbReference type="NCBI Taxonomy" id="588067"/>
    <lineage>
        <taxon>Bacteria</taxon>
        <taxon>Bacillati</taxon>
        <taxon>Actinomycetota</taxon>
        <taxon>Actinomycetes</taxon>
        <taxon>Pseudonocardiales</taxon>
        <taxon>Pseudonocardiaceae</taxon>
        <taxon>Prauserella</taxon>
    </lineage>
</organism>
<protein>
    <submittedName>
        <fullName evidence="1">Uncharacterized protein</fullName>
    </submittedName>
</protein>
<dbReference type="RefSeq" id="WP_112278967.1">
    <property type="nucleotide sequence ID" value="NZ_MASW01000001.1"/>
</dbReference>
<sequence>METLAPILFVVVFAAIVGLVAWLFLRSRRREQTMRDEEVGGELARLAAGRGWIFEQENVGYADRFTGYPFSQHLRERRSRELVTGTHRGWEFGAFQYSPRPMQDPGERQQYFRYFRVFAIRLPAPRPTLQLTPKGAGEYKVNTDDDRFAAYVLTEPVKRWLAEDPRAPRYRVRFERDELIAWYEQKDRFAPAELDMGLDFLCDLLDRVPREALR</sequence>
<keyword evidence="2" id="KW-1185">Reference proteome</keyword>
<comment type="caution">
    <text evidence="1">The sequence shown here is derived from an EMBL/GenBank/DDBJ whole genome shotgun (WGS) entry which is preliminary data.</text>
</comment>
<evidence type="ECO:0000313" key="1">
    <source>
        <dbReference type="EMBL" id="PXY30945.1"/>
    </source>
</evidence>
<name>A0A2V4B6C1_9PSEU</name>
<dbReference type="EMBL" id="MASW01000001">
    <property type="protein sequence ID" value="PXY30945.1"/>
    <property type="molecule type" value="Genomic_DNA"/>
</dbReference>
<dbReference type="OrthoDB" id="3429251at2"/>
<gene>
    <name evidence="1" type="ORF">BAY60_00470</name>
</gene>
<reference evidence="1 2" key="1">
    <citation type="submission" date="2016-07" db="EMBL/GenBank/DDBJ databases">
        <title>Draft genome sequence of Prauserella muralis DSM 45305, isolated from a mould-covered wall in an indoor environment.</title>
        <authorList>
            <person name="Ruckert C."/>
            <person name="Albersmeier A."/>
            <person name="Jiang C.-L."/>
            <person name="Jiang Y."/>
            <person name="Kalinowski J."/>
            <person name="Schneider O."/>
            <person name="Winkler A."/>
            <person name="Zotchev S.B."/>
        </authorList>
    </citation>
    <scope>NUCLEOTIDE SEQUENCE [LARGE SCALE GENOMIC DNA]</scope>
    <source>
        <strain evidence="1 2">DSM 45305</strain>
    </source>
</reference>
<evidence type="ECO:0000313" key="2">
    <source>
        <dbReference type="Proteomes" id="UP000249915"/>
    </source>
</evidence>
<proteinExistence type="predicted"/>
<accession>A0A2V4B6C1</accession>
<dbReference type="Proteomes" id="UP000249915">
    <property type="component" value="Unassembled WGS sequence"/>
</dbReference>